<dbReference type="AlphaFoldDB" id="A0A1G6Z1N6"/>
<feature type="transmembrane region" description="Helical" evidence="1">
    <location>
        <begin position="170"/>
        <end position="188"/>
    </location>
</feature>
<evidence type="ECO:0000313" key="3">
    <source>
        <dbReference type="Proteomes" id="UP000199072"/>
    </source>
</evidence>
<keyword evidence="1" id="KW-0472">Membrane</keyword>
<dbReference type="STRING" id="1391627.SAMN05216464_103182"/>
<dbReference type="OrthoDB" id="8264469at2"/>
<gene>
    <name evidence="2" type="ORF">SAMN05216464_103182</name>
</gene>
<proteinExistence type="predicted"/>
<reference evidence="2 3" key="1">
    <citation type="submission" date="2016-10" db="EMBL/GenBank/DDBJ databases">
        <authorList>
            <person name="de Groot N.N."/>
        </authorList>
    </citation>
    <scope>NUCLEOTIDE SEQUENCE [LARGE SCALE GENOMIC DNA]</scope>
    <source>
        <strain evidence="2 3">47C3B</strain>
    </source>
</reference>
<evidence type="ECO:0000313" key="2">
    <source>
        <dbReference type="EMBL" id="SDD96518.1"/>
    </source>
</evidence>
<protein>
    <submittedName>
        <fullName evidence="2">Uncharacterized protein</fullName>
    </submittedName>
</protein>
<accession>A0A1G6Z1N6</accession>
<feature type="transmembrane region" description="Helical" evidence="1">
    <location>
        <begin position="139"/>
        <end position="158"/>
    </location>
</feature>
<dbReference type="EMBL" id="FNAI01000003">
    <property type="protein sequence ID" value="SDD96518.1"/>
    <property type="molecule type" value="Genomic_DNA"/>
</dbReference>
<sequence length="221" mass="24881">MFKQSDALEKVDPELFSRVMQLSAQIGGKEEHFNNLQTEYRKLASTWLLAALGASGYLLQSSSGLPFDHWYIVFGVSVAASVGIAILWMLDLKVYQVLLDGFFKEGVRLESENYQWLPPFRINILCSQETGDIRTKVQYYYFCSIVLLLVLADISVWNIGTLAHLPGCRIAATLLIVLVMAGIQLKLFRAGLRDKKAFPGTEFGLLIGQWRANRTKDSEKP</sequence>
<feature type="transmembrane region" description="Helical" evidence="1">
    <location>
        <begin position="71"/>
        <end position="90"/>
    </location>
</feature>
<organism evidence="2 3">
    <name type="scientific">Mucilaginibacter pineti</name>
    <dbReference type="NCBI Taxonomy" id="1391627"/>
    <lineage>
        <taxon>Bacteria</taxon>
        <taxon>Pseudomonadati</taxon>
        <taxon>Bacteroidota</taxon>
        <taxon>Sphingobacteriia</taxon>
        <taxon>Sphingobacteriales</taxon>
        <taxon>Sphingobacteriaceae</taxon>
        <taxon>Mucilaginibacter</taxon>
    </lineage>
</organism>
<keyword evidence="1" id="KW-0812">Transmembrane</keyword>
<name>A0A1G6Z1N6_9SPHI</name>
<dbReference type="Proteomes" id="UP000199072">
    <property type="component" value="Unassembled WGS sequence"/>
</dbReference>
<feature type="transmembrane region" description="Helical" evidence="1">
    <location>
        <begin position="43"/>
        <end position="59"/>
    </location>
</feature>
<keyword evidence="3" id="KW-1185">Reference proteome</keyword>
<keyword evidence="1" id="KW-1133">Transmembrane helix</keyword>
<evidence type="ECO:0000256" key="1">
    <source>
        <dbReference type="SAM" id="Phobius"/>
    </source>
</evidence>
<dbReference type="RefSeq" id="WP_091147976.1">
    <property type="nucleotide sequence ID" value="NZ_FNAI01000003.1"/>
</dbReference>